<accession>A0A644YNY4</accession>
<protein>
    <submittedName>
        <fullName evidence="4">Pseudouridine kinase</fullName>
        <ecNumber evidence="4">2.7.1.83</ecNumber>
    </submittedName>
</protein>
<dbReference type="Pfam" id="PF00294">
    <property type="entry name" value="PfkB"/>
    <property type="match status" value="1"/>
</dbReference>
<evidence type="ECO:0000256" key="2">
    <source>
        <dbReference type="ARBA" id="ARBA00022777"/>
    </source>
</evidence>
<dbReference type="InterPro" id="IPR011611">
    <property type="entry name" value="PfkB_dom"/>
</dbReference>
<dbReference type="GO" id="GO:0050225">
    <property type="term" value="F:pseudouridine kinase activity"/>
    <property type="evidence" value="ECO:0007669"/>
    <property type="project" value="UniProtKB-EC"/>
</dbReference>
<comment type="caution">
    <text evidence="4">The sequence shown here is derived from an EMBL/GenBank/DDBJ whole genome shotgun (WGS) entry which is preliminary data.</text>
</comment>
<dbReference type="PANTHER" id="PTHR10584:SF166">
    <property type="entry name" value="RIBOKINASE"/>
    <property type="match status" value="1"/>
</dbReference>
<sequence>MSQQVLRYVAGVGAANVDVYGRSRSPIVMRDSNPGYLGTSVGGVTRNILENLARQGVRTALLTAVGDDVYGEKILRDSAAAGIDVSHVLLKPGVGSSCYIAMLDERGDMMLAMSDMRIISDLTGDYLNANRALLQNAAAIVCDACLPCTFLDELVSGVADGVRVLIDPVSTAYARSMEPIAGKFYGIKPNEMELAILSGKPTETETQVELACEALLNRGVTCIAVSRGSRGCYYADASGARMFRALRPVERMANATGAGDAFLAGFVHGLIDGVPLERQLDYALASGITAIESLSTINPEMSDARVKENIEIYRVL</sequence>
<dbReference type="InterPro" id="IPR029056">
    <property type="entry name" value="Ribokinase-like"/>
</dbReference>
<dbReference type="EMBL" id="VSSQ01005194">
    <property type="protein sequence ID" value="MPM28213.1"/>
    <property type="molecule type" value="Genomic_DNA"/>
</dbReference>
<proteinExistence type="predicted"/>
<gene>
    <name evidence="4" type="primary">psuK_5</name>
    <name evidence="4" type="ORF">SDC9_74732</name>
</gene>
<dbReference type="SUPFAM" id="SSF53613">
    <property type="entry name" value="Ribokinase-like"/>
    <property type="match status" value="1"/>
</dbReference>
<dbReference type="EC" id="2.7.1.83" evidence="4"/>
<dbReference type="CDD" id="cd01941">
    <property type="entry name" value="YeiC_kinase_like"/>
    <property type="match status" value="1"/>
</dbReference>
<feature type="domain" description="Carbohydrate kinase PfkB" evidence="3">
    <location>
        <begin position="8"/>
        <end position="299"/>
    </location>
</feature>
<evidence type="ECO:0000256" key="1">
    <source>
        <dbReference type="ARBA" id="ARBA00022679"/>
    </source>
</evidence>
<evidence type="ECO:0000259" key="3">
    <source>
        <dbReference type="Pfam" id="PF00294"/>
    </source>
</evidence>
<organism evidence="4">
    <name type="scientific">bioreactor metagenome</name>
    <dbReference type="NCBI Taxonomy" id="1076179"/>
    <lineage>
        <taxon>unclassified sequences</taxon>
        <taxon>metagenomes</taxon>
        <taxon>ecological metagenomes</taxon>
    </lineage>
</organism>
<name>A0A644YNY4_9ZZZZ</name>
<reference evidence="4" key="1">
    <citation type="submission" date="2019-08" db="EMBL/GenBank/DDBJ databases">
        <authorList>
            <person name="Kucharzyk K."/>
            <person name="Murdoch R.W."/>
            <person name="Higgins S."/>
            <person name="Loffler F."/>
        </authorList>
    </citation>
    <scope>NUCLEOTIDE SEQUENCE</scope>
</reference>
<keyword evidence="2 4" id="KW-0418">Kinase</keyword>
<keyword evidence="1 4" id="KW-0808">Transferase</keyword>
<dbReference type="Gene3D" id="3.40.1190.20">
    <property type="match status" value="1"/>
</dbReference>
<dbReference type="AlphaFoldDB" id="A0A644YNY4"/>
<evidence type="ECO:0000313" key="4">
    <source>
        <dbReference type="EMBL" id="MPM28213.1"/>
    </source>
</evidence>
<dbReference type="PANTHER" id="PTHR10584">
    <property type="entry name" value="SUGAR KINASE"/>
    <property type="match status" value="1"/>
</dbReference>